<dbReference type="OrthoDB" id="1115366at2759"/>
<dbReference type="RefSeq" id="XP_018479896.1">
    <property type="nucleotide sequence ID" value="XM_018624394.2"/>
</dbReference>
<protein>
    <submittedName>
        <fullName evidence="2">Uncharacterized protein LOC108850945</fullName>
    </submittedName>
    <submittedName>
        <fullName evidence="3">Uncharacterized protein LOC130511880</fullName>
    </submittedName>
</protein>
<sequence length="108" mass="12120">MNNAAFGQYTRFITAHVQHLADDLGAETAVICYRQNGVPFTYGRPSFVEVMNRFVNHQAEAEATIVSLHRAIALVQLEGVNQVQRTVLLHRLDVLINEAIERLTTDEA</sequence>
<dbReference type="RefSeq" id="XP_056865666.1">
    <property type="nucleotide sequence ID" value="XM_057009686.1"/>
</dbReference>
<dbReference type="Proteomes" id="UP000504610">
    <property type="component" value="Chromosome 4"/>
</dbReference>
<evidence type="ECO:0000313" key="2">
    <source>
        <dbReference type="RefSeq" id="XP_018479896.1"/>
    </source>
</evidence>
<reference evidence="1" key="1">
    <citation type="journal article" date="2019" name="Database">
        <title>The radish genome database (RadishGD): an integrated information resource for radish genomics.</title>
        <authorList>
            <person name="Yu H.J."/>
            <person name="Baek S."/>
            <person name="Lee Y.J."/>
            <person name="Cho A."/>
            <person name="Mun J.H."/>
        </authorList>
    </citation>
    <scope>NUCLEOTIDE SEQUENCE [LARGE SCALE GENOMIC DNA]</scope>
    <source>
        <strain evidence="1">cv. WK10039</strain>
    </source>
</reference>
<dbReference type="KEGG" id="rsz:108850945"/>
<name>A0A6J0N709_RAPSA</name>
<gene>
    <name evidence="2" type="primary">LOC108850945</name>
    <name evidence="3" type="synonym">LOC130511880</name>
</gene>
<dbReference type="KEGG" id="rsz:130511880"/>
<evidence type="ECO:0000313" key="3">
    <source>
        <dbReference type="RefSeq" id="XP_056865666.1"/>
    </source>
</evidence>
<dbReference type="GeneID" id="108850945"/>
<accession>A0A6J0N709</accession>
<dbReference type="AlphaFoldDB" id="A0A6J0N709"/>
<evidence type="ECO:0000313" key="1">
    <source>
        <dbReference type="Proteomes" id="UP000504610"/>
    </source>
</evidence>
<proteinExistence type="predicted"/>
<reference evidence="2 3" key="2">
    <citation type="submission" date="2025-04" db="UniProtKB">
        <authorList>
            <consortium name="RefSeq"/>
        </authorList>
    </citation>
    <scope>IDENTIFICATION</scope>
    <source>
        <tissue evidence="2 3">Leaf</tissue>
    </source>
</reference>
<keyword evidence="1" id="KW-1185">Reference proteome</keyword>
<organism evidence="1 2">
    <name type="scientific">Raphanus sativus</name>
    <name type="common">Radish</name>
    <name type="synonym">Raphanus raphanistrum var. sativus</name>
    <dbReference type="NCBI Taxonomy" id="3726"/>
    <lineage>
        <taxon>Eukaryota</taxon>
        <taxon>Viridiplantae</taxon>
        <taxon>Streptophyta</taxon>
        <taxon>Embryophyta</taxon>
        <taxon>Tracheophyta</taxon>
        <taxon>Spermatophyta</taxon>
        <taxon>Magnoliopsida</taxon>
        <taxon>eudicotyledons</taxon>
        <taxon>Gunneridae</taxon>
        <taxon>Pentapetalae</taxon>
        <taxon>rosids</taxon>
        <taxon>malvids</taxon>
        <taxon>Brassicales</taxon>
        <taxon>Brassicaceae</taxon>
        <taxon>Brassiceae</taxon>
        <taxon>Raphanus</taxon>
    </lineage>
</organism>